<evidence type="ECO:0000313" key="15">
    <source>
        <dbReference type="Proteomes" id="UP000268857"/>
    </source>
</evidence>
<keyword evidence="4" id="KW-0645">Protease</keyword>
<dbReference type="GO" id="GO:0004222">
    <property type="term" value="F:metalloendopeptidase activity"/>
    <property type="evidence" value="ECO:0007669"/>
    <property type="project" value="InterPro"/>
</dbReference>
<dbReference type="AlphaFoldDB" id="A0A433N5B3"/>
<dbReference type="PANTHER" id="PTHR43221">
    <property type="entry name" value="PROTEASE HTPX"/>
    <property type="match status" value="1"/>
</dbReference>
<comment type="subcellular location">
    <subcellularLocation>
        <location evidence="2">Cell membrane</location>
        <topology evidence="2">Multi-pass membrane protein</topology>
    </subcellularLocation>
</comment>
<protein>
    <recommendedName>
        <fullName evidence="13">Peptidase M48 domain-containing protein</fullName>
    </recommendedName>
</protein>
<evidence type="ECO:0000256" key="2">
    <source>
        <dbReference type="ARBA" id="ARBA00004651"/>
    </source>
</evidence>
<keyword evidence="8" id="KW-0862">Zinc</keyword>
<evidence type="ECO:0000256" key="6">
    <source>
        <dbReference type="ARBA" id="ARBA00022723"/>
    </source>
</evidence>
<feature type="transmembrane region" description="Helical" evidence="12">
    <location>
        <begin position="373"/>
        <end position="390"/>
    </location>
</feature>
<dbReference type="EMBL" id="RSCJ01000020">
    <property type="protein sequence ID" value="RUR76522.1"/>
    <property type="molecule type" value="Genomic_DNA"/>
</dbReference>
<evidence type="ECO:0000259" key="13">
    <source>
        <dbReference type="Pfam" id="PF01435"/>
    </source>
</evidence>
<evidence type="ECO:0000256" key="10">
    <source>
        <dbReference type="ARBA" id="ARBA00023049"/>
    </source>
</evidence>
<dbReference type="GO" id="GO:0005886">
    <property type="term" value="C:plasma membrane"/>
    <property type="evidence" value="ECO:0007669"/>
    <property type="project" value="UniProtKB-SubCell"/>
</dbReference>
<dbReference type="Pfam" id="PF01435">
    <property type="entry name" value="Peptidase_M48"/>
    <property type="match status" value="1"/>
</dbReference>
<evidence type="ECO:0000256" key="1">
    <source>
        <dbReference type="ARBA" id="ARBA00001947"/>
    </source>
</evidence>
<comment type="cofactor">
    <cofactor evidence="1">
        <name>Zn(2+)</name>
        <dbReference type="ChEBI" id="CHEBI:29105"/>
    </cofactor>
</comment>
<evidence type="ECO:0000256" key="7">
    <source>
        <dbReference type="ARBA" id="ARBA00022801"/>
    </source>
</evidence>
<keyword evidence="7" id="KW-0378">Hydrolase</keyword>
<keyword evidence="9 12" id="KW-1133">Transmembrane helix</keyword>
<feature type="transmembrane region" description="Helical" evidence="12">
    <location>
        <begin position="179"/>
        <end position="198"/>
    </location>
</feature>
<evidence type="ECO:0000313" key="14">
    <source>
        <dbReference type="EMBL" id="RUR76522.1"/>
    </source>
</evidence>
<dbReference type="GO" id="GO:0006508">
    <property type="term" value="P:proteolysis"/>
    <property type="evidence" value="ECO:0007669"/>
    <property type="project" value="UniProtKB-KW"/>
</dbReference>
<keyword evidence="11 12" id="KW-0472">Membrane</keyword>
<organism evidence="14 15">
    <name type="scientific">Chlorogloeopsis fritschii PCC 6912</name>
    <dbReference type="NCBI Taxonomy" id="211165"/>
    <lineage>
        <taxon>Bacteria</taxon>
        <taxon>Bacillati</taxon>
        <taxon>Cyanobacteriota</taxon>
        <taxon>Cyanophyceae</taxon>
        <taxon>Nostocales</taxon>
        <taxon>Chlorogloeopsidaceae</taxon>
        <taxon>Chlorogloeopsis</taxon>
    </lineage>
</organism>
<dbReference type="Gene3D" id="3.30.2010.10">
    <property type="entry name" value="Metalloproteases ('zincins'), catalytic domain"/>
    <property type="match status" value="1"/>
</dbReference>
<comment type="caution">
    <text evidence="14">The sequence shown here is derived from an EMBL/GenBank/DDBJ whole genome shotgun (WGS) entry which is preliminary data.</text>
</comment>
<evidence type="ECO:0000256" key="11">
    <source>
        <dbReference type="ARBA" id="ARBA00023136"/>
    </source>
</evidence>
<dbReference type="InterPro" id="IPR050083">
    <property type="entry name" value="HtpX_protease"/>
</dbReference>
<evidence type="ECO:0000256" key="3">
    <source>
        <dbReference type="ARBA" id="ARBA00022475"/>
    </source>
</evidence>
<dbReference type="Proteomes" id="UP000268857">
    <property type="component" value="Unassembled WGS sequence"/>
</dbReference>
<name>A0A433N5B3_CHLFR</name>
<sequence length="531" mass="60499">MWAMKFINDILVKLPFVEPIQLLYRNPTSLLLILLLLLMCVSPWLLDWLLIEFYGQKPLEKDTLNRYSKEAVRVLQRYCQQRGWQIPKLRVLPIAAPIAFTYGHLSRKARIVVSQGLLEQLAEDEIATIYASQLGHIAHKDCTIMSLVLLVTIPVYLLYQQIAKWSDEASQVWRTVFGVLASIIYGFWCLFVGTALWLSQVRLYYSDRVGAEVTGNPNGLVRALLKIAIGITDDVQQQEHTSWQLESLNIVMPVGYKQSLCLGTIAPYTTFESFLMWDCFNPYRWWFVINNTHPLMGDRLKRLCRIARHWHIAPELYLESQQPFSIKRQSFLLQIAPFLGIPLGIVCAVLIWVVWQTAFALKLLNLKWIYDDWRYVIGCMVIGFSIGILLRMNSFFPDIKPTTVQTDEHLPELLTNPTALPIDSVGVRLVGKLLGRQGISNYFGQDLILQSPTGLIKLHQASWFGKSLKAQDLIGRQVTVTGWLRRGATPWIDIQTLQTQSGKTAPSFHPICSVALAVALEVWGAYILLTG</sequence>
<keyword evidence="3" id="KW-1003">Cell membrane</keyword>
<accession>A0A433N5B3</accession>
<feature type="transmembrane region" description="Helical" evidence="12">
    <location>
        <begin position="508"/>
        <end position="529"/>
    </location>
</feature>
<keyword evidence="6" id="KW-0479">Metal-binding</keyword>
<keyword evidence="10" id="KW-0482">Metalloprotease</keyword>
<dbReference type="PANTHER" id="PTHR43221:SF1">
    <property type="entry name" value="PROTEASE HTPX"/>
    <property type="match status" value="1"/>
</dbReference>
<reference evidence="14 15" key="1">
    <citation type="journal article" date="2019" name="Genome Biol. Evol.">
        <title>Day and night: Metabolic profiles and evolutionary relationships of six axenic non-marine cyanobacteria.</title>
        <authorList>
            <person name="Will S.E."/>
            <person name="Henke P."/>
            <person name="Boedeker C."/>
            <person name="Huang S."/>
            <person name="Brinkmann H."/>
            <person name="Rohde M."/>
            <person name="Jarek M."/>
            <person name="Friedl T."/>
            <person name="Seufert S."/>
            <person name="Schumacher M."/>
            <person name="Overmann J."/>
            <person name="Neumann-Schaal M."/>
            <person name="Petersen J."/>
        </authorList>
    </citation>
    <scope>NUCLEOTIDE SEQUENCE [LARGE SCALE GENOMIC DNA]</scope>
    <source>
        <strain evidence="14 15">PCC 6912</strain>
    </source>
</reference>
<evidence type="ECO:0000256" key="8">
    <source>
        <dbReference type="ARBA" id="ARBA00022833"/>
    </source>
</evidence>
<feature type="transmembrane region" description="Helical" evidence="12">
    <location>
        <begin position="30"/>
        <end position="51"/>
    </location>
</feature>
<evidence type="ECO:0000256" key="12">
    <source>
        <dbReference type="SAM" id="Phobius"/>
    </source>
</evidence>
<proteinExistence type="predicted"/>
<feature type="transmembrane region" description="Helical" evidence="12">
    <location>
        <begin position="142"/>
        <end position="159"/>
    </location>
</feature>
<evidence type="ECO:0000256" key="4">
    <source>
        <dbReference type="ARBA" id="ARBA00022670"/>
    </source>
</evidence>
<dbReference type="STRING" id="211165.GCA_000317285_05561"/>
<gene>
    <name evidence="14" type="ORF">PCC6912_43100</name>
</gene>
<keyword evidence="15" id="KW-1185">Reference proteome</keyword>
<keyword evidence="5 12" id="KW-0812">Transmembrane</keyword>
<feature type="domain" description="Peptidase M48" evidence="13">
    <location>
        <begin position="94"/>
        <end position="304"/>
    </location>
</feature>
<evidence type="ECO:0000256" key="9">
    <source>
        <dbReference type="ARBA" id="ARBA00022989"/>
    </source>
</evidence>
<dbReference type="GO" id="GO:0046872">
    <property type="term" value="F:metal ion binding"/>
    <property type="evidence" value="ECO:0007669"/>
    <property type="project" value="UniProtKB-KW"/>
</dbReference>
<evidence type="ECO:0000256" key="5">
    <source>
        <dbReference type="ARBA" id="ARBA00022692"/>
    </source>
</evidence>
<dbReference type="InterPro" id="IPR001915">
    <property type="entry name" value="Peptidase_M48"/>
</dbReference>
<feature type="transmembrane region" description="Helical" evidence="12">
    <location>
        <begin position="331"/>
        <end position="353"/>
    </location>
</feature>